<feature type="region of interest" description="Disordered" evidence="1">
    <location>
        <begin position="72"/>
        <end position="109"/>
    </location>
</feature>
<keyword evidence="3" id="KW-1185">Reference proteome</keyword>
<accession>A0A7J6TH88</accession>
<sequence length="163" mass="17998">LYNDLTSVVEAAFRLEKRRIRAKYRRRPSPGVESGAQTTTLDTSPAAVQTLLDAVEMRAAAAQTVAGATVACSSQTERKKAVDAETQAEVTPSGGEDARCSSALKELQSRSETQLMELQAKNTKLRDLQRAKSSLELRIRQLESERDQLQASRKDLSNQADRY</sequence>
<dbReference type="Proteomes" id="UP000553632">
    <property type="component" value="Unassembled WGS sequence"/>
</dbReference>
<evidence type="ECO:0000313" key="2">
    <source>
        <dbReference type="EMBL" id="KAF4744197.1"/>
    </source>
</evidence>
<proteinExistence type="predicted"/>
<comment type="caution">
    <text evidence="2">The sequence shown here is derived from an EMBL/GenBank/DDBJ whole genome shotgun (WGS) entry which is preliminary data.</text>
</comment>
<dbReference type="EMBL" id="JABANO010010997">
    <property type="protein sequence ID" value="KAF4744197.1"/>
    <property type="molecule type" value="Genomic_DNA"/>
</dbReference>
<protein>
    <submittedName>
        <fullName evidence="2">Uncharacterized protein</fullName>
    </submittedName>
</protein>
<organism evidence="2 3">
    <name type="scientific">Perkinsus olseni</name>
    <name type="common">Perkinsus atlanticus</name>
    <dbReference type="NCBI Taxonomy" id="32597"/>
    <lineage>
        <taxon>Eukaryota</taxon>
        <taxon>Sar</taxon>
        <taxon>Alveolata</taxon>
        <taxon>Perkinsozoa</taxon>
        <taxon>Perkinsea</taxon>
        <taxon>Perkinsida</taxon>
        <taxon>Perkinsidae</taxon>
        <taxon>Perkinsus</taxon>
    </lineage>
</organism>
<name>A0A7J6TH88_PEROL</name>
<reference evidence="2 3" key="1">
    <citation type="submission" date="2020-04" db="EMBL/GenBank/DDBJ databases">
        <title>Perkinsus olseni comparative genomics.</title>
        <authorList>
            <person name="Bogema D.R."/>
        </authorList>
    </citation>
    <scope>NUCLEOTIDE SEQUENCE [LARGE SCALE GENOMIC DNA]</scope>
    <source>
        <strain evidence="2 3">ATCC PRA-207</strain>
    </source>
</reference>
<feature type="non-terminal residue" evidence="2">
    <location>
        <position position="1"/>
    </location>
</feature>
<feature type="region of interest" description="Disordered" evidence="1">
    <location>
        <begin position="143"/>
        <end position="163"/>
    </location>
</feature>
<evidence type="ECO:0000313" key="3">
    <source>
        <dbReference type="Proteomes" id="UP000553632"/>
    </source>
</evidence>
<evidence type="ECO:0000256" key="1">
    <source>
        <dbReference type="SAM" id="MobiDB-lite"/>
    </source>
</evidence>
<dbReference type="AlphaFoldDB" id="A0A7J6TH88"/>
<gene>
    <name evidence="2" type="ORF">FOZ63_010866</name>
</gene>